<proteinExistence type="predicted"/>
<dbReference type="PANTHER" id="PTHR46000">
    <property type="entry name" value="SEVEN TM RECEPTOR-RELATED"/>
    <property type="match status" value="1"/>
</dbReference>
<dbReference type="HOGENOM" id="CLU_036335_4_1_1"/>
<keyword evidence="1" id="KW-0812">Transmembrane</keyword>
<feature type="transmembrane region" description="Helical" evidence="1">
    <location>
        <begin position="141"/>
        <end position="162"/>
    </location>
</feature>
<organism evidence="3">
    <name type="scientific">Caenorhabditis brenneri</name>
    <name type="common">Nematode worm</name>
    <dbReference type="NCBI Taxonomy" id="135651"/>
    <lineage>
        <taxon>Eukaryota</taxon>
        <taxon>Metazoa</taxon>
        <taxon>Ecdysozoa</taxon>
        <taxon>Nematoda</taxon>
        <taxon>Chromadorea</taxon>
        <taxon>Rhabditida</taxon>
        <taxon>Rhabditina</taxon>
        <taxon>Rhabditomorpha</taxon>
        <taxon>Rhabditoidea</taxon>
        <taxon>Rhabditidae</taxon>
        <taxon>Peloderinae</taxon>
        <taxon>Caenorhabditis</taxon>
    </lineage>
</organism>
<dbReference type="OMA" id="CFYCATT"/>
<feature type="transmembrane region" description="Helical" evidence="1">
    <location>
        <begin position="18"/>
        <end position="40"/>
    </location>
</feature>
<evidence type="ECO:0000313" key="3">
    <source>
        <dbReference type="Proteomes" id="UP000008068"/>
    </source>
</evidence>
<name>G0NKS5_CAEBE</name>
<accession>G0NKS5</accession>
<evidence type="ECO:0000256" key="1">
    <source>
        <dbReference type="SAM" id="Phobius"/>
    </source>
</evidence>
<dbReference type="OrthoDB" id="5819992at2759"/>
<feature type="transmembrane region" description="Helical" evidence="1">
    <location>
        <begin position="96"/>
        <end position="121"/>
    </location>
</feature>
<keyword evidence="1" id="KW-1133">Transmembrane helix</keyword>
<dbReference type="AlphaFoldDB" id="G0NKS5"/>
<dbReference type="Proteomes" id="UP000008068">
    <property type="component" value="Unassembled WGS sequence"/>
</dbReference>
<dbReference type="EMBL" id="GL379902">
    <property type="protein sequence ID" value="EGT33096.1"/>
    <property type="molecule type" value="Genomic_DNA"/>
</dbReference>
<feature type="transmembrane region" description="Helical" evidence="1">
    <location>
        <begin position="290"/>
        <end position="311"/>
    </location>
</feature>
<reference evidence="3" key="1">
    <citation type="submission" date="2011-07" db="EMBL/GenBank/DDBJ databases">
        <authorList>
            <consortium name="Caenorhabditis brenneri Sequencing and Analysis Consortium"/>
            <person name="Wilson R.K."/>
        </authorList>
    </citation>
    <scope>NUCLEOTIDE SEQUENCE [LARGE SCALE GENOMIC DNA]</scope>
    <source>
        <strain evidence="3">PB2801</strain>
    </source>
</reference>
<dbReference type="Pfam" id="PF10326">
    <property type="entry name" value="7TM_GPCR_Str"/>
    <property type="match status" value="1"/>
</dbReference>
<evidence type="ECO:0000313" key="2">
    <source>
        <dbReference type="EMBL" id="EGT33096.1"/>
    </source>
</evidence>
<keyword evidence="3" id="KW-1185">Reference proteome</keyword>
<protein>
    <submittedName>
        <fullName evidence="2">CBN-STR-10 protein</fullName>
    </submittedName>
</protein>
<feature type="transmembrane region" description="Helical" evidence="1">
    <location>
        <begin position="204"/>
        <end position="229"/>
    </location>
</feature>
<feature type="transmembrane region" description="Helical" evidence="1">
    <location>
        <begin position="52"/>
        <end position="74"/>
    </location>
</feature>
<dbReference type="InParanoid" id="G0NKS5"/>
<keyword evidence="1" id="KW-0472">Membrane</keyword>
<gene>
    <name evidence="2" type="primary">Cbn-str-10</name>
    <name evidence="2" type="ORF">CAEBREN_21999</name>
</gene>
<sequence length="321" mass="37160">MVHHDENSYLYWVSVSHFVAQVGFVSSVMFGAVLITLNTFVTRRVVGSYKHLMNIFTSLGMVFATMEVILYPNIHSYNAGFYYFSVETPFGLSKNAVTVFLVVYKCFYCATTALISIQFIYRYWAVFNATRLKYFRGWYSLIWVGYCLFFGVQYAYGAYLFLEVDKVAMDYFREEMGIHYNIFIEDASALAYVAYDPNSYEVRWWNLMFTICITGVMSAQYIIMIYCGWSMHLKMESKIENFSTALKRLHKQFFKTLIMQITAPSLFLFVPIGFLIYLPLLDLELSIPTGTIICAFSLYPALDAIIVLSVVTEYRISAKSK</sequence>
<dbReference type="STRING" id="135651.G0NKS5"/>
<feature type="transmembrane region" description="Helical" evidence="1">
    <location>
        <begin position="257"/>
        <end position="278"/>
    </location>
</feature>
<dbReference type="InterPro" id="IPR019428">
    <property type="entry name" value="7TM_GPCR_serpentine_rcpt_Str"/>
</dbReference>
<dbReference type="eggNOG" id="ENOG502TJIK">
    <property type="taxonomic scope" value="Eukaryota"/>
</dbReference>
<dbReference type="SUPFAM" id="SSF81321">
    <property type="entry name" value="Family A G protein-coupled receptor-like"/>
    <property type="match status" value="1"/>
</dbReference>